<evidence type="ECO:0000256" key="1">
    <source>
        <dbReference type="SAM" id="Phobius"/>
    </source>
</evidence>
<dbReference type="EMBL" id="MN750577">
    <property type="protein sequence ID" value="QNN89534.1"/>
    <property type="molecule type" value="Genomic_DNA"/>
</dbReference>
<keyword evidence="1" id="KW-0812">Transmembrane</keyword>
<dbReference type="InterPro" id="IPR006883">
    <property type="entry name" value="AcMNPV_PIF-4"/>
</dbReference>
<feature type="transmembrane region" description="Helical" evidence="1">
    <location>
        <begin position="6"/>
        <end position="24"/>
    </location>
</feature>
<dbReference type="Pfam" id="PF04798">
    <property type="entry name" value="Baculo_19"/>
    <property type="match status" value="1"/>
</dbReference>
<accession>A0A7G9U8V3</accession>
<reference evidence="2" key="1">
    <citation type="submission" date="2019-11" db="EMBL/GenBank/DDBJ databases">
        <title>Studies on the baculoviruses infecting the caterpillars, Spilarctia obliqua Walker (Erebidae) and Pieris brassicae Linn. (Pieridae) (Insecta: Lepidoptera).</title>
        <authorList>
            <person name="Paul S."/>
            <person name="Arumugaperumal A."/>
            <person name="Sathiya Balasingh Thangapandi E.J.J."/>
            <person name="Sarjubala Devi H."/>
            <person name="Johnson T."/>
            <person name="Maisnam S."/>
            <person name="Krishnavel S."/>
            <person name="Soman Syamala S."/>
            <person name="Ramamoorthy S."/>
            <person name="Karthikeyan R."/>
            <person name="Subburaman C."/>
            <person name="Jeyaprakash R."/>
            <person name="Azhaguchamy M."/>
            <person name="Ramaiyer V."/>
            <person name="Sivasubramaniam S."/>
        </authorList>
    </citation>
    <scope>NUCLEOTIDE SEQUENCE</scope>
    <source>
        <strain evidence="2">Manipur</strain>
    </source>
</reference>
<sequence length="161" mass="18058">MSTIDIIAVFILGLALLILLLSTVNNPLIIVGKRLVNATQVNIGPYIQVLERDGDRLFVVEPDQIVLYNTAGALYYYFEGGASRRLCPNTEYAIVRFTNSDIGLINETGTYNITCTNTSSLSLYEHFMSDSFKWQTPILKQSHTIIDIINYIIVEGYAQIN</sequence>
<organismHost>
    <name type="scientific">Pieris brassicae</name>
    <name type="common">White butterfly</name>
    <name type="synonym">Large white butterfly</name>
    <dbReference type="NCBI Taxonomy" id="7116"/>
</organismHost>
<keyword evidence="1" id="KW-1133">Transmembrane helix</keyword>
<evidence type="ECO:0000313" key="2">
    <source>
        <dbReference type="EMBL" id="QNN89534.1"/>
    </source>
</evidence>
<keyword evidence="1" id="KW-0472">Membrane</keyword>
<organism evidence="2">
    <name type="scientific">Pieris brassicae granulosis virus</name>
    <name type="common">PbGV</name>
    <name type="synonym">Pieris brassicae granulovirus</name>
    <dbReference type="NCBI Taxonomy" id="10465"/>
    <lineage>
        <taxon>Viruses</taxon>
        <taxon>Viruses incertae sedis</taxon>
        <taxon>Naldaviricetes</taxon>
        <taxon>Lefavirales</taxon>
        <taxon>Baculoviridae</taxon>
        <taxon>Betabaculovirus</taxon>
        <taxon>Betabaculovirus arrapae</taxon>
    </lineage>
</organism>
<protein>
    <submittedName>
        <fullName evidence="2">19 kDa protein</fullName>
    </submittedName>
</protein>
<name>A0A7G9U8V3_GVPB</name>
<proteinExistence type="predicted"/>